<feature type="transmembrane region" description="Helical" evidence="1">
    <location>
        <begin position="315"/>
        <end position="336"/>
    </location>
</feature>
<organism evidence="2 3">
    <name type="scientific">Cellulosimicrobium arenosum</name>
    <dbReference type="NCBI Taxonomy" id="2708133"/>
    <lineage>
        <taxon>Bacteria</taxon>
        <taxon>Bacillati</taxon>
        <taxon>Actinomycetota</taxon>
        <taxon>Actinomycetes</taxon>
        <taxon>Micrococcales</taxon>
        <taxon>Promicromonosporaceae</taxon>
        <taxon>Cellulosimicrobium</taxon>
    </lineage>
</organism>
<evidence type="ECO:0000313" key="2">
    <source>
        <dbReference type="EMBL" id="MBD8078114.1"/>
    </source>
</evidence>
<keyword evidence="1" id="KW-1133">Transmembrane helix</keyword>
<feature type="transmembrane region" description="Helical" evidence="1">
    <location>
        <begin position="391"/>
        <end position="409"/>
    </location>
</feature>
<proteinExistence type="predicted"/>
<comment type="caution">
    <text evidence="2">The sequence shown here is derived from an EMBL/GenBank/DDBJ whole genome shotgun (WGS) entry which is preliminary data.</text>
</comment>
<gene>
    <name evidence="2" type="ORF">IF651_03455</name>
</gene>
<feature type="transmembrane region" description="Helical" evidence="1">
    <location>
        <begin position="194"/>
        <end position="212"/>
    </location>
</feature>
<dbReference type="EMBL" id="JACYHB010000002">
    <property type="protein sequence ID" value="MBD8078114.1"/>
    <property type="molecule type" value="Genomic_DNA"/>
</dbReference>
<reference evidence="2" key="2">
    <citation type="submission" date="2020-09" db="EMBL/GenBank/DDBJ databases">
        <authorList>
            <person name="Yu Y."/>
        </authorList>
    </citation>
    <scope>NUCLEOTIDE SEQUENCE</scope>
    <source>
        <strain evidence="2">KCTC 49039</strain>
    </source>
</reference>
<dbReference type="Proteomes" id="UP000610846">
    <property type="component" value="Unassembled WGS sequence"/>
</dbReference>
<feature type="transmembrane region" description="Helical" evidence="1">
    <location>
        <begin position="266"/>
        <end position="285"/>
    </location>
</feature>
<feature type="transmembrane region" description="Helical" evidence="1">
    <location>
        <begin position="41"/>
        <end position="63"/>
    </location>
</feature>
<protein>
    <submittedName>
        <fullName evidence="2">Uncharacterized protein</fullName>
    </submittedName>
</protein>
<keyword evidence="1" id="KW-0472">Membrane</keyword>
<evidence type="ECO:0000313" key="3">
    <source>
        <dbReference type="Proteomes" id="UP000610846"/>
    </source>
</evidence>
<accession>A0A927IZ63</accession>
<feature type="transmembrane region" description="Helical" evidence="1">
    <location>
        <begin position="116"/>
        <end position="134"/>
    </location>
</feature>
<name>A0A927IZ63_9MICO</name>
<feature type="transmembrane region" description="Helical" evidence="1">
    <location>
        <begin position="169"/>
        <end position="188"/>
    </location>
</feature>
<evidence type="ECO:0000256" key="1">
    <source>
        <dbReference type="SAM" id="Phobius"/>
    </source>
</evidence>
<feature type="transmembrane region" description="Helical" evidence="1">
    <location>
        <begin position="140"/>
        <end position="157"/>
    </location>
</feature>
<dbReference type="AlphaFoldDB" id="A0A927IZ63"/>
<keyword evidence="3" id="KW-1185">Reference proteome</keyword>
<feature type="transmembrane region" description="Helical" evidence="1">
    <location>
        <begin position="224"/>
        <end position="246"/>
    </location>
</feature>
<keyword evidence="1" id="KW-0812">Transmembrane</keyword>
<feature type="transmembrane region" description="Helical" evidence="1">
    <location>
        <begin position="356"/>
        <end position="379"/>
    </location>
</feature>
<dbReference type="RefSeq" id="WP_191827695.1">
    <property type="nucleotide sequence ID" value="NZ_JACYHB010000002.1"/>
</dbReference>
<reference evidence="2" key="1">
    <citation type="journal article" date="2018" name="Curr. Microbiol.">
        <title>Cellulosimicrobium arenosum sp. nov., Isolated from Marine Sediment Sand.</title>
        <authorList>
            <person name="Oh M."/>
            <person name="Kim J.H."/>
            <person name="Yoon J.H."/>
            <person name="Schumann P."/>
            <person name="Kim W."/>
        </authorList>
    </citation>
    <scope>NUCLEOTIDE SEQUENCE</scope>
    <source>
        <strain evidence="2">KCTC 49039</strain>
    </source>
</reference>
<sequence>MSSTPGDRAAAEVSRPAGDLARSVPRVVRGPRPRGPRAWPWWVQTLVVYGLARAVSAAILVAVSRAQAENPWTGAAPPYLVYVARMWDASWYEQVWAHGYPADLPVGADGQVQQNAWAFFPLFPFLVRALHLATGAGWDVLAPTVALVCGAGAVLLVHRLVATAGRAAVVRRPGLPLATVLVVSVFPSSPVLQVAYTESLALLLVAASLLLLSRCRYGWTAVTVLLLGLARAVALPMAAVVVWHAFVRWRRGELSPRDGVRLGGLFVVALVAGLVWPWVCTLVTGTDQAYLRTQEAWRSGAAVVPFLPWLDVSRWLLGGAGAWLLVLLLLAVAGLVLNPVAARLGPEMQAWAGAYLGYLVATIQPGTSLVRFLLLAFPLGAVGVGWTRSRAWLAVVVLVGVAGQVWWVWELWRLVPPSGWPP</sequence>